<dbReference type="Pfam" id="PF12680">
    <property type="entry name" value="SnoaL_2"/>
    <property type="match status" value="1"/>
</dbReference>
<comment type="caution">
    <text evidence="2">The sequence shown here is derived from an EMBL/GenBank/DDBJ whole genome shotgun (WGS) entry which is preliminary data.</text>
</comment>
<evidence type="ECO:0000259" key="1">
    <source>
        <dbReference type="Pfam" id="PF12680"/>
    </source>
</evidence>
<evidence type="ECO:0000313" key="2">
    <source>
        <dbReference type="EMBL" id="MEU1955622.1"/>
    </source>
</evidence>
<keyword evidence="3" id="KW-1185">Reference proteome</keyword>
<gene>
    <name evidence="2" type="ORF">ABZ510_27640</name>
</gene>
<feature type="domain" description="SnoaL-like" evidence="1">
    <location>
        <begin position="137"/>
        <end position="251"/>
    </location>
</feature>
<evidence type="ECO:0000313" key="3">
    <source>
        <dbReference type="Proteomes" id="UP001550628"/>
    </source>
</evidence>
<name>A0ABV2WXK4_9NOCA</name>
<dbReference type="InterPro" id="IPR032710">
    <property type="entry name" value="NTF2-like_dom_sf"/>
</dbReference>
<reference evidence="2 3" key="1">
    <citation type="submission" date="2024-06" db="EMBL/GenBank/DDBJ databases">
        <title>The Natural Products Discovery Center: Release of the First 8490 Sequenced Strains for Exploring Actinobacteria Biosynthetic Diversity.</title>
        <authorList>
            <person name="Kalkreuter E."/>
            <person name="Kautsar S.A."/>
            <person name="Yang D."/>
            <person name="Bader C.D."/>
            <person name="Teijaro C.N."/>
            <person name="Fluegel L."/>
            <person name="Davis C.M."/>
            <person name="Simpson J.R."/>
            <person name="Lauterbach L."/>
            <person name="Steele A.D."/>
            <person name="Gui C."/>
            <person name="Meng S."/>
            <person name="Li G."/>
            <person name="Viehrig K."/>
            <person name="Ye F."/>
            <person name="Su P."/>
            <person name="Kiefer A.F."/>
            <person name="Nichols A."/>
            <person name="Cepeda A.J."/>
            <person name="Yan W."/>
            <person name="Fan B."/>
            <person name="Jiang Y."/>
            <person name="Adhikari A."/>
            <person name="Zheng C.-J."/>
            <person name="Schuster L."/>
            <person name="Cowan T.M."/>
            <person name="Smanski M.J."/>
            <person name="Chevrette M.G."/>
            <person name="De Carvalho L.P.S."/>
            <person name="Shen B."/>
        </authorList>
    </citation>
    <scope>NUCLEOTIDE SEQUENCE [LARGE SCALE GENOMIC DNA]</scope>
    <source>
        <strain evidence="2 3">NPDC019708</strain>
    </source>
</reference>
<dbReference type="SUPFAM" id="SSF54427">
    <property type="entry name" value="NTF2-like"/>
    <property type="match status" value="2"/>
</dbReference>
<dbReference type="InterPro" id="IPR037401">
    <property type="entry name" value="SnoaL-like"/>
</dbReference>
<dbReference type="Gene3D" id="3.10.450.50">
    <property type="match status" value="2"/>
</dbReference>
<accession>A0ABV2WXK4</accession>
<dbReference type="RefSeq" id="WP_356960111.1">
    <property type="nucleotide sequence ID" value="NZ_JBEYBD010000046.1"/>
</dbReference>
<dbReference type="EMBL" id="JBEYBF010000026">
    <property type="protein sequence ID" value="MEU1955622.1"/>
    <property type="molecule type" value="Genomic_DNA"/>
</dbReference>
<dbReference type="Proteomes" id="UP001550628">
    <property type="component" value="Unassembled WGS sequence"/>
</dbReference>
<protein>
    <submittedName>
        <fullName evidence="2">Nuclear transport factor 2 family protein</fullName>
    </submittedName>
</protein>
<sequence length="271" mass="30062">MDIDIDIDQFVDRYVAVWNEPDPVTRRHLITGLWDADGVETNESARYQGHDALEARITEAHNTLVREAGNIFWSAGDATGHHDTVTFTTHMGPQAERDIAWTGRIFTALGKNGLIRSEHQFTVPTPAGTNAGTRATVREFLRRLGEGDPDRIAALFAEHVEWQLNWPVEGHPAVPWIRPRSTRADVADHFRALAAFHIPEKAAGKTAQVLFDGRNAVVLGDIRQTVETTGRPYTALCALHLTVTDGLITRYAVYEDSLTVTEALAGQSIHR</sequence>
<proteinExistence type="predicted"/>
<organism evidence="2 3">
    <name type="scientific">Nocardia rhamnosiphila</name>
    <dbReference type="NCBI Taxonomy" id="426716"/>
    <lineage>
        <taxon>Bacteria</taxon>
        <taxon>Bacillati</taxon>
        <taxon>Actinomycetota</taxon>
        <taxon>Actinomycetes</taxon>
        <taxon>Mycobacteriales</taxon>
        <taxon>Nocardiaceae</taxon>
        <taxon>Nocardia</taxon>
    </lineage>
</organism>